<protein>
    <submittedName>
        <fullName evidence="1">Uncharacterized protein</fullName>
    </submittedName>
</protein>
<reference evidence="1" key="1">
    <citation type="submission" date="2020-04" db="EMBL/GenBank/DDBJ databases">
        <authorList>
            <person name="Chiriac C."/>
            <person name="Salcher M."/>
            <person name="Ghai R."/>
            <person name="Kavagutti S V."/>
        </authorList>
    </citation>
    <scope>NUCLEOTIDE SEQUENCE</scope>
</reference>
<accession>A0A6J5M146</accession>
<gene>
    <name evidence="1" type="ORF">UFOVP336_14</name>
</gene>
<proteinExistence type="predicted"/>
<evidence type="ECO:0000313" key="1">
    <source>
        <dbReference type="EMBL" id="CAB4139037.1"/>
    </source>
</evidence>
<sequence>MIDIIKFITKSGGKFFTVTFVKNNGEVRKLNGRLGVKNAPMKKGNYFLVYDVQVMDYRMVASDKILSLTCEGVTVLNNRVS</sequence>
<dbReference type="EMBL" id="LR796359">
    <property type="protein sequence ID" value="CAB4139037.1"/>
    <property type="molecule type" value="Genomic_DNA"/>
</dbReference>
<name>A0A6J5M146_9CAUD</name>
<organism evidence="1">
    <name type="scientific">uncultured Caudovirales phage</name>
    <dbReference type="NCBI Taxonomy" id="2100421"/>
    <lineage>
        <taxon>Viruses</taxon>
        <taxon>Duplodnaviria</taxon>
        <taxon>Heunggongvirae</taxon>
        <taxon>Uroviricota</taxon>
        <taxon>Caudoviricetes</taxon>
        <taxon>Peduoviridae</taxon>
        <taxon>Maltschvirus</taxon>
        <taxon>Maltschvirus maltsch</taxon>
    </lineage>
</organism>